<dbReference type="GO" id="GO:0008408">
    <property type="term" value="F:3'-5' exonuclease activity"/>
    <property type="evidence" value="ECO:0007669"/>
    <property type="project" value="TreeGrafter"/>
</dbReference>
<evidence type="ECO:0000256" key="3">
    <source>
        <dbReference type="ARBA" id="ARBA00022839"/>
    </source>
</evidence>
<dbReference type="Pfam" id="PF00929">
    <property type="entry name" value="RNase_T"/>
    <property type="match status" value="1"/>
</dbReference>
<dbReference type="CDD" id="cd06127">
    <property type="entry name" value="DEDDh"/>
    <property type="match status" value="1"/>
</dbReference>
<dbReference type="PANTHER" id="PTHR30231">
    <property type="entry name" value="DNA POLYMERASE III SUBUNIT EPSILON"/>
    <property type="match status" value="1"/>
</dbReference>
<dbReference type="GO" id="GO:0005829">
    <property type="term" value="C:cytosol"/>
    <property type="evidence" value="ECO:0007669"/>
    <property type="project" value="TreeGrafter"/>
</dbReference>
<dbReference type="InterPro" id="IPR012337">
    <property type="entry name" value="RNaseH-like_sf"/>
</dbReference>
<evidence type="ECO:0000313" key="6">
    <source>
        <dbReference type="Proteomes" id="UP000664382"/>
    </source>
</evidence>
<dbReference type="NCBIfam" id="NF005927">
    <property type="entry name" value="PRK07942.1"/>
    <property type="match status" value="1"/>
</dbReference>
<dbReference type="RefSeq" id="WP_208098337.1">
    <property type="nucleotide sequence ID" value="NZ_JAGDYM010000013.1"/>
</dbReference>
<evidence type="ECO:0000256" key="1">
    <source>
        <dbReference type="ARBA" id="ARBA00022722"/>
    </source>
</evidence>
<dbReference type="SUPFAM" id="SSF53098">
    <property type="entry name" value="Ribonuclease H-like"/>
    <property type="match status" value="1"/>
</dbReference>
<dbReference type="Proteomes" id="UP000664382">
    <property type="component" value="Unassembled WGS sequence"/>
</dbReference>
<evidence type="ECO:0000313" key="5">
    <source>
        <dbReference type="EMBL" id="MBO1902579.1"/>
    </source>
</evidence>
<dbReference type="PANTHER" id="PTHR30231:SF4">
    <property type="entry name" value="PROTEIN NEN2"/>
    <property type="match status" value="1"/>
</dbReference>
<dbReference type="InterPro" id="IPR013520">
    <property type="entry name" value="Ribonucl_H"/>
</dbReference>
<reference evidence="5" key="1">
    <citation type="submission" date="2021-03" db="EMBL/GenBank/DDBJ databases">
        <title>Leucobacter chromiisoli sp. nov., isolated from chromium-containing soil of chemical plant.</title>
        <authorList>
            <person name="Xu Z."/>
        </authorList>
    </citation>
    <scope>NUCLEOTIDE SEQUENCE</scope>
    <source>
        <strain evidence="5">S27</strain>
    </source>
</reference>
<evidence type="ECO:0000256" key="2">
    <source>
        <dbReference type="ARBA" id="ARBA00022801"/>
    </source>
</evidence>
<dbReference type="SMART" id="SM00479">
    <property type="entry name" value="EXOIII"/>
    <property type="match status" value="1"/>
</dbReference>
<name>A0A939MKD0_9MICO</name>
<keyword evidence="1" id="KW-0540">Nuclease</keyword>
<organism evidence="5 6">
    <name type="scientific">Leucobacter weissii</name>
    <dbReference type="NCBI Taxonomy" id="1983706"/>
    <lineage>
        <taxon>Bacteria</taxon>
        <taxon>Bacillati</taxon>
        <taxon>Actinomycetota</taxon>
        <taxon>Actinomycetes</taxon>
        <taxon>Micrococcales</taxon>
        <taxon>Microbacteriaceae</taxon>
        <taxon>Leucobacter</taxon>
    </lineage>
</organism>
<dbReference type="Gene3D" id="3.30.420.10">
    <property type="entry name" value="Ribonuclease H-like superfamily/Ribonuclease H"/>
    <property type="match status" value="1"/>
</dbReference>
<evidence type="ECO:0000259" key="4">
    <source>
        <dbReference type="SMART" id="SM00479"/>
    </source>
</evidence>
<dbReference type="EMBL" id="JAGDYM010000013">
    <property type="protein sequence ID" value="MBO1902579.1"/>
    <property type="molecule type" value="Genomic_DNA"/>
</dbReference>
<keyword evidence="2" id="KW-0378">Hydrolase</keyword>
<dbReference type="GO" id="GO:0003676">
    <property type="term" value="F:nucleic acid binding"/>
    <property type="evidence" value="ECO:0007669"/>
    <property type="project" value="InterPro"/>
</dbReference>
<keyword evidence="3 5" id="KW-0269">Exonuclease</keyword>
<keyword evidence="6" id="KW-1185">Reference proteome</keyword>
<accession>A0A939MKD0</accession>
<protein>
    <submittedName>
        <fullName evidence="5">3'-5' exonuclease</fullName>
    </submittedName>
</protein>
<dbReference type="InterPro" id="IPR036397">
    <property type="entry name" value="RNaseH_sf"/>
</dbReference>
<sequence length="232" mass="24888">MTPALPLWAEHLAVFDTETTGVDTSQARIVSSTIALLGSNGEVLERYDWLLDPGVEIPSSASAVHGITTEVARASGVEAPVGIAQILAGVGDMLERGFPVVIYNAPYDLTLLHAETVRHGLNWPGALSPIVDPLIIDKQLDRYRKGKRTLTAVAAHYGIGLEAAHDAGEDAIAAGRVAQAIARRYGQQLPSDPSELHAAQIGWAAAQAENFQEYMRRVRDPGFVADGAWPHR</sequence>
<dbReference type="AlphaFoldDB" id="A0A939MKD0"/>
<feature type="domain" description="Exonuclease" evidence="4">
    <location>
        <begin position="11"/>
        <end position="187"/>
    </location>
</feature>
<proteinExistence type="predicted"/>
<gene>
    <name evidence="5" type="ORF">J4H92_11535</name>
</gene>
<comment type="caution">
    <text evidence="5">The sequence shown here is derived from an EMBL/GenBank/DDBJ whole genome shotgun (WGS) entry which is preliminary data.</text>
</comment>